<dbReference type="EMBL" id="GBXM01089802">
    <property type="protein sequence ID" value="JAH18775.1"/>
    <property type="molecule type" value="Transcribed_RNA"/>
</dbReference>
<organism evidence="1">
    <name type="scientific">Anguilla anguilla</name>
    <name type="common">European freshwater eel</name>
    <name type="synonym">Muraena anguilla</name>
    <dbReference type="NCBI Taxonomy" id="7936"/>
    <lineage>
        <taxon>Eukaryota</taxon>
        <taxon>Metazoa</taxon>
        <taxon>Chordata</taxon>
        <taxon>Craniata</taxon>
        <taxon>Vertebrata</taxon>
        <taxon>Euteleostomi</taxon>
        <taxon>Actinopterygii</taxon>
        <taxon>Neopterygii</taxon>
        <taxon>Teleostei</taxon>
        <taxon>Anguilliformes</taxon>
        <taxon>Anguillidae</taxon>
        <taxon>Anguilla</taxon>
    </lineage>
</organism>
<evidence type="ECO:0000313" key="1">
    <source>
        <dbReference type="EMBL" id="JAH18775.1"/>
    </source>
</evidence>
<name>A0A0E9QRA3_ANGAN</name>
<proteinExistence type="predicted"/>
<sequence>MSFAYLANDSPTLSSNAATLGIPVFEQFCSIPCSSLQIASFAIMSTVIWANEAPEHE</sequence>
<dbReference type="AlphaFoldDB" id="A0A0E9QRA3"/>
<accession>A0A0E9QRA3</accession>
<reference evidence="1" key="2">
    <citation type="journal article" date="2015" name="Fish Shellfish Immunol.">
        <title>Early steps in the European eel (Anguilla anguilla)-Vibrio vulnificus interaction in the gills: Role of the RtxA13 toxin.</title>
        <authorList>
            <person name="Callol A."/>
            <person name="Pajuelo D."/>
            <person name="Ebbesson L."/>
            <person name="Teles M."/>
            <person name="MacKenzie S."/>
            <person name="Amaro C."/>
        </authorList>
    </citation>
    <scope>NUCLEOTIDE SEQUENCE</scope>
</reference>
<reference evidence="1" key="1">
    <citation type="submission" date="2014-11" db="EMBL/GenBank/DDBJ databases">
        <authorList>
            <person name="Amaro Gonzalez C."/>
        </authorList>
    </citation>
    <scope>NUCLEOTIDE SEQUENCE</scope>
</reference>
<protein>
    <submittedName>
        <fullName evidence="1">Uncharacterized protein</fullName>
    </submittedName>
</protein>